<proteinExistence type="predicted"/>
<dbReference type="EMBL" id="JADMCD010000018">
    <property type="protein sequence ID" value="MBF8643530.1"/>
    <property type="molecule type" value="Genomic_DNA"/>
</dbReference>
<keyword evidence="4" id="KW-1185">Reference proteome</keyword>
<protein>
    <submittedName>
        <fullName evidence="2">Uncharacterized protein</fullName>
    </submittedName>
</protein>
<evidence type="ECO:0000313" key="4">
    <source>
        <dbReference type="Proteomes" id="UP000626180"/>
    </source>
</evidence>
<dbReference type="RefSeq" id="WP_073450843.1">
    <property type="nucleotide sequence ID" value="NZ_CP069262.1"/>
</dbReference>
<dbReference type="EMBL" id="UAUF01000012">
    <property type="protein sequence ID" value="SPZ08131.1"/>
    <property type="molecule type" value="Genomic_DNA"/>
</dbReference>
<accession>A0A2X2CMY2</accession>
<evidence type="ECO:0000313" key="3">
    <source>
        <dbReference type="Proteomes" id="UP000250443"/>
    </source>
</evidence>
<dbReference type="Proteomes" id="UP000626180">
    <property type="component" value="Unassembled WGS sequence"/>
</dbReference>
<sequence length="138" mass="15509">MFHLKDRAFEIYEANVHGKFLENELHCYLEITTKEIEFEESNWAPSLSHQGLILKAKSLEDLDGLVSEWSSENNPHPEVGILSVFGHVETNNNRITFGNASGQEFGFSWSGTGDVMWNSEFGSDVQFNVSGVLKVTIV</sequence>
<reference evidence="2 3" key="1">
    <citation type="submission" date="2018-06" db="EMBL/GenBank/DDBJ databases">
        <authorList>
            <consortium name="Pathogen Informatics"/>
            <person name="Doyle S."/>
        </authorList>
    </citation>
    <scope>NUCLEOTIDE SEQUENCE [LARGE SCALE GENOMIC DNA]</scope>
    <source>
        <strain evidence="2 3">NCTC11842</strain>
    </source>
</reference>
<reference evidence="1 4" key="2">
    <citation type="submission" date="2020-10" db="EMBL/GenBank/DDBJ databases">
        <title>Genome sequences of Pseudomonas isolates.</title>
        <authorList>
            <person name="Wessels L."/>
            <person name="Reich F."/>
            <person name="Hammerl J."/>
        </authorList>
    </citation>
    <scope>NUCLEOTIDE SEQUENCE [LARGE SCALE GENOMIC DNA]</scope>
    <source>
        <strain evidence="1 4">20-MO00624-0</strain>
    </source>
</reference>
<name>A0A2X2CMY2_PSELU</name>
<evidence type="ECO:0000313" key="2">
    <source>
        <dbReference type="EMBL" id="SPZ08131.1"/>
    </source>
</evidence>
<dbReference type="AlphaFoldDB" id="A0A2X2CMY2"/>
<gene>
    <name evidence="1" type="ORF">IRZ65_22975</name>
    <name evidence="2" type="ORF">NCTC11842_02623</name>
</gene>
<evidence type="ECO:0000313" key="1">
    <source>
        <dbReference type="EMBL" id="MBF8643530.1"/>
    </source>
</evidence>
<dbReference type="Proteomes" id="UP000250443">
    <property type="component" value="Unassembled WGS sequence"/>
</dbReference>
<organism evidence="2 3">
    <name type="scientific">Pseudomonas luteola</name>
    <dbReference type="NCBI Taxonomy" id="47886"/>
    <lineage>
        <taxon>Bacteria</taxon>
        <taxon>Pseudomonadati</taxon>
        <taxon>Pseudomonadota</taxon>
        <taxon>Gammaproteobacteria</taxon>
        <taxon>Pseudomonadales</taxon>
        <taxon>Pseudomonadaceae</taxon>
        <taxon>Pseudomonas</taxon>
    </lineage>
</organism>